<accession>A0A6L8UXD8</accession>
<evidence type="ECO:0000313" key="1">
    <source>
        <dbReference type="EMBL" id="MZQ82072.1"/>
    </source>
</evidence>
<evidence type="ECO:0000313" key="2">
    <source>
        <dbReference type="Proteomes" id="UP000481087"/>
    </source>
</evidence>
<dbReference type="Pfam" id="PF10719">
    <property type="entry name" value="ComFB"/>
    <property type="match status" value="1"/>
</dbReference>
<dbReference type="Proteomes" id="UP000481087">
    <property type="component" value="Unassembled WGS sequence"/>
</dbReference>
<reference evidence="1 2" key="1">
    <citation type="submission" date="2019-12" db="EMBL/GenBank/DDBJ databases">
        <title>Paenibacillus sp. nov. sp. isolated from soil.</title>
        <authorList>
            <person name="Kim J."/>
            <person name="Jeong S.E."/>
            <person name="Jung H.S."/>
            <person name="Jeon C.O."/>
        </authorList>
    </citation>
    <scope>NUCLEOTIDE SEQUENCE [LARGE SCALE GENOMIC DNA]</scope>
    <source>
        <strain evidence="1 2">5J-6</strain>
    </source>
</reference>
<dbReference type="EMBL" id="WTUZ01000010">
    <property type="protein sequence ID" value="MZQ82072.1"/>
    <property type="molecule type" value="Genomic_DNA"/>
</dbReference>
<comment type="caution">
    <text evidence="1">The sequence shown here is derived from an EMBL/GenBank/DDBJ whole genome shotgun (WGS) entry which is preliminary data.</text>
</comment>
<dbReference type="InterPro" id="IPR019657">
    <property type="entry name" value="ComFB"/>
</dbReference>
<dbReference type="RefSeq" id="WP_161406248.1">
    <property type="nucleotide sequence ID" value="NZ_WTUZ01000010.1"/>
</dbReference>
<gene>
    <name evidence="1" type="ORF">GQF01_07965</name>
</gene>
<keyword evidence="2" id="KW-1185">Reference proteome</keyword>
<protein>
    <submittedName>
        <fullName evidence="1">Competence protein ComFB</fullName>
    </submittedName>
</protein>
<dbReference type="AlphaFoldDB" id="A0A6L8UXD8"/>
<proteinExistence type="predicted"/>
<organism evidence="1 2">
    <name type="scientific">Paenibacillus silvestris</name>
    <dbReference type="NCBI Taxonomy" id="2606219"/>
    <lineage>
        <taxon>Bacteria</taxon>
        <taxon>Bacillati</taxon>
        <taxon>Bacillota</taxon>
        <taxon>Bacilli</taxon>
        <taxon>Bacillales</taxon>
        <taxon>Paenibacillaceae</taxon>
        <taxon>Paenibacillus</taxon>
    </lineage>
</organism>
<name>A0A6L8UXD8_9BACL</name>
<sequence length="89" mass="10297">MPVFNAMETIVVNMFDEFQKKYELKCDCNKCKDDMLALVLNKIPSRYTSSEKGTLFVKGLYINPQLQSDVMRELMEAANIVADHQHHEV</sequence>